<evidence type="ECO:0000313" key="3">
    <source>
        <dbReference type="Proteomes" id="UP000663848"/>
    </source>
</evidence>
<accession>A0A822GC37</accession>
<feature type="region of interest" description="Disordered" evidence="1">
    <location>
        <begin position="26"/>
        <end position="53"/>
    </location>
</feature>
<evidence type="ECO:0000313" key="2">
    <source>
        <dbReference type="EMBL" id="CAF5142344.1"/>
    </source>
</evidence>
<dbReference type="Proteomes" id="UP000663848">
    <property type="component" value="Unassembled WGS sequence"/>
</dbReference>
<protein>
    <submittedName>
        <fullName evidence="2">Uncharacterized protein</fullName>
    </submittedName>
</protein>
<organism evidence="2 3">
    <name type="scientific">Rotaria socialis</name>
    <dbReference type="NCBI Taxonomy" id="392032"/>
    <lineage>
        <taxon>Eukaryota</taxon>
        <taxon>Metazoa</taxon>
        <taxon>Spiralia</taxon>
        <taxon>Gnathifera</taxon>
        <taxon>Rotifera</taxon>
        <taxon>Eurotatoria</taxon>
        <taxon>Bdelloidea</taxon>
        <taxon>Philodinida</taxon>
        <taxon>Philodinidae</taxon>
        <taxon>Rotaria</taxon>
    </lineage>
</organism>
<sequence length="53" mass="6314">MRKLYNDDTDLLEYVYIIMSTVKPSDSLTKQQDETCEQPPHRQQTRVSKQRAK</sequence>
<dbReference type="AlphaFoldDB" id="A0A822GC37"/>
<gene>
    <name evidence="2" type="ORF">QYT958_LOCUS47809</name>
</gene>
<evidence type="ECO:0000256" key="1">
    <source>
        <dbReference type="SAM" id="MobiDB-lite"/>
    </source>
</evidence>
<dbReference type="EMBL" id="CAJOBR010092102">
    <property type="protein sequence ID" value="CAF5142344.1"/>
    <property type="molecule type" value="Genomic_DNA"/>
</dbReference>
<name>A0A822GC37_9BILA</name>
<reference evidence="2" key="1">
    <citation type="submission" date="2021-02" db="EMBL/GenBank/DDBJ databases">
        <authorList>
            <person name="Nowell W R."/>
        </authorList>
    </citation>
    <scope>NUCLEOTIDE SEQUENCE</scope>
</reference>
<feature type="non-terminal residue" evidence="2">
    <location>
        <position position="53"/>
    </location>
</feature>
<comment type="caution">
    <text evidence="2">The sequence shown here is derived from an EMBL/GenBank/DDBJ whole genome shotgun (WGS) entry which is preliminary data.</text>
</comment>
<proteinExistence type="predicted"/>